<name>A0A5P8PR94_9CAUD</name>
<evidence type="ECO:0000313" key="1">
    <source>
        <dbReference type="EMBL" id="QFR59824.1"/>
    </source>
</evidence>
<protein>
    <submittedName>
        <fullName evidence="1">Uncharacterized protein</fullName>
    </submittedName>
</protein>
<sequence length="81" mass="9528">MSKLSQFELDALEKLVHGIMEIEESAIRNSDNISDFVFEQFEVKTEEQELLLQVRKHHKCVQDNIEPLSELACKLLKHFKE</sequence>
<organism evidence="1 2">
    <name type="scientific">Vibrio phage phi50-12</name>
    <dbReference type="NCBI Taxonomy" id="2654972"/>
    <lineage>
        <taxon>Viruses</taxon>
        <taxon>Duplodnaviria</taxon>
        <taxon>Heunggongvirae</taxon>
        <taxon>Uroviricota</taxon>
        <taxon>Caudoviricetes</taxon>
        <taxon>Schitoviridae</taxon>
        <taxon>Penintadodekavirus</taxon>
        <taxon>Penintadodekavirus 5012</taxon>
    </lineage>
</organism>
<dbReference type="EMBL" id="MN584918">
    <property type="protein sequence ID" value="QFR59824.1"/>
    <property type="molecule type" value="Genomic_DNA"/>
</dbReference>
<dbReference type="Proteomes" id="UP000325783">
    <property type="component" value="Segment"/>
</dbReference>
<keyword evidence="2" id="KW-1185">Reference proteome</keyword>
<accession>A0A5P8PR94</accession>
<reference evidence="1 2" key="1">
    <citation type="submission" date="2019-10" db="EMBL/GenBank/DDBJ databases">
        <authorList>
            <person name="Lin L.C."/>
        </authorList>
    </citation>
    <scope>NUCLEOTIDE SEQUENCE [LARGE SCALE GENOMIC DNA]</scope>
</reference>
<gene>
    <name evidence="1" type="ORF">VOWphi5012_040</name>
</gene>
<proteinExistence type="predicted"/>
<evidence type="ECO:0000313" key="2">
    <source>
        <dbReference type="Proteomes" id="UP000325783"/>
    </source>
</evidence>